<dbReference type="GO" id="GO:0015250">
    <property type="term" value="F:water channel activity"/>
    <property type="evidence" value="ECO:0007669"/>
    <property type="project" value="UniProtKB-ARBA"/>
</dbReference>
<reference evidence="13" key="1">
    <citation type="submission" date="2011-05" db="EMBL/GenBank/DDBJ databases">
        <authorList>
            <person name="Richards S.R."/>
            <person name="Qu J."/>
            <person name="Jiang H."/>
            <person name="Jhangiani S.N."/>
            <person name="Agravi P."/>
            <person name="Goodspeed R."/>
            <person name="Gross S."/>
            <person name="Mandapat C."/>
            <person name="Jackson L."/>
            <person name="Mathew T."/>
            <person name="Pu L."/>
            <person name="Thornton R."/>
            <person name="Saada N."/>
            <person name="Wilczek-Boney K.B."/>
            <person name="Lee S."/>
            <person name="Kovar C."/>
            <person name="Wu Y."/>
            <person name="Scherer S.E."/>
            <person name="Worley K.C."/>
            <person name="Muzny D.M."/>
            <person name="Gibbs R."/>
        </authorList>
    </citation>
    <scope>NUCLEOTIDE SEQUENCE</scope>
    <source>
        <strain evidence="13">Brora</strain>
    </source>
</reference>
<feature type="transmembrane region" description="Helical" evidence="11">
    <location>
        <begin position="21"/>
        <end position="45"/>
    </location>
</feature>
<dbReference type="Pfam" id="PF00230">
    <property type="entry name" value="MIP"/>
    <property type="match status" value="1"/>
</dbReference>
<keyword evidence="6 10" id="KW-0812">Transmembrane</keyword>
<keyword evidence="4 10" id="KW-0813">Transport</keyword>
<dbReference type="PROSITE" id="PS00221">
    <property type="entry name" value="MIP"/>
    <property type="match status" value="1"/>
</dbReference>
<evidence type="ECO:0000256" key="5">
    <source>
        <dbReference type="ARBA" id="ARBA00022475"/>
    </source>
</evidence>
<dbReference type="GO" id="GO:0005886">
    <property type="term" value="C:plasma membrane"/>
    <property type="evidence" value="ECO:0007669"/>
    <property type="project" value="UniProtKB-SubCell"/>
</dbReference>
<evidence type="ECO:0000256" key="7">
    <source>
        <dbReference type="ARBA" id="ARBA00022737"/>
    </source>
</evidence>
<organism evidence="12 13">
    <name type="scientific">Strigamia maritima</name>
    <name type="common">European centipede</name>
    <name type="synonym">Geophilus maritimus</name>
    <dbReference type="NCBI Taxonomy" id="126957"/>
    <lineage>
        <taxon>Eukaryota</taxon>
        <taxon>Metazoa</taxon>
        <taxon>Ecdysozoa</taxon>
        <taxon>Arthropoda</taxon>
        <taxon>Myriapoda</taxon>
        <taxon>Chilopoda</taxon>
        <taxon>Pleurostigmophora</taxon>
        <taxon>Geophilomorpha</taxon>
        <taxon>Linotaeniidae</taxon>
        <taxon>Strigamia</taxon>
    </lineage>
</organism>
<dbReference type="InterPro" id="IPR000425">
    <property type="entry name" value="MIP"/>
</dbReference>
<keyword evidence="13" id="KW-1185">Reference proteome</keyword>
<dbReference type="AlphaFoldDB" id="T1ILF0"/>
<evidence type="ECO:0000313" key="13">
    <source>
        <dbReference type="Proteomes" id="UP000014500"/>
    </source>
</evidence>
<dbReference type="InterPro" id="IPR022357">
    <property type="entry name" value="MIP_CS"/>
</dbReference>
<accession>T1ILF0</accession>
<evidence type="ECO:0000256" key="3">
    <source>
        <dbReference type="ARBA" id="ARBA00011881"/>
    </source>
</evidence>
<dbReference type="OMA" id="HHTLRTE"/>
<keyword evidence="7" id="KW-0677">Repeat</keyword>
<dbReference type="HOGENOM" id="CLU_020019_3_3_1"/>
<feature type="transmembrane region" description="Helical" evidence="11">
    <location>
        <begin position="93"/>
        <end position="115"/>
    </location>
</feature>
<evidence type="ECO:0000256" key="8">
    <source>
        <dbReference type="ARBA" id="ARBA00022989"/>
    </source>
</evidence>
<dbReference type="FunFam" id="1.20.1080.10:FF:000009">
    <property type="entry name" value="aquaporin-4 isoform X1"/>
    <property type="match status" value="1"/>
</dbReference>
<name>T1ILF0_STRMM</name>
<dbReference type="PANTHER" id="PTHR19139">
    <property type="entry name" value="AQUAPORIN TRANSPORTER"/>
    <property type="match status" value="1"/>
</dbReference>
<evidence type="ECO:0000256" key="9">
    <source>
        <dbReference type="ARBA" id="ARBA00023136"/>
    </source>
</evidence>
<proteinExistence type="inferred from homology"/>
<feature type="transmembrane region" description="Helical" evidence="11">
    <location>
        <begin position="209"/>
        <end position="228"/>
    </location>
</feature>
<dbReference type="Gene3D" id="1.20.1080.10">
    <property type="entry name" value="Glycerol uptake facilitator protein"/>
    <property type="match status" value="1"/>
</dbReference>
<dbReference type="InterPro" id="IPR034294">
    <property type="entry name" value="Aquaporin_transptr"/>
</dbReference>
<dbReference type="SUPFAM" id="SSF81338">
    <property type="entry name" value="Aquaporin-like"/>
    <property type="match status" value="1"/>
</dbReference>
<dbReference type="eggNOG" id="KOG0223">
    <property type="taxonomic scope" value="Eukaryota"/>
</dbReference>
<dbReference type="EMBL" id="JH430810">
    <property type="status" value="NOT_ANNOTATED_CDS"/>
    <property type="molecule type" value="Genomic_DNA"/>
</dbReference>
<keyword evidence="9 11" id="KW-0472">Membrane</keyword>
<dbReference type="NCBIfam" id="TIGR00861">
    <property type="entry name" value="MIP"/>
    <property type="match status" value="1"/>
</dbReference>
<evidence type="ECO:0000256" key="2">
    <source>
        <dbReference type="ARBA" id="ARBA00006175"/>
    </source>
</evidence>
<dbReference type="STRING" id="126957.T1ILF0"/>
<sequence length="233" mass="24949">MGSKSIFIGHKEMTNTNIWKSLLAEFIGTFFLVLVGCGSCISWNAADLVQISLAFGVTVATIVQCICHVSGGHINPAVTIGMLITGKISLVRCVLYILSQCVGAIVGSAVLRAFTPESLVKSLGATLINERISSLEAFGVEFFISFMLIFTVFAVCDENRTDVKGSAPLAIGLAVATCHLFAIPYTGSSMNPARSFGPAVVMNLWDDHWVYWIGPSVGGAVAAVLYHFRVKCY</sequence>
<dbReference type="InterPro" id="IPR023271">
    <property type="entry name" value="Aquaporin-like"/>
</dbReference>
<dbReference type="Proteomes" id="UP000014500">
    <property type="component" value="Unassembled WGS sequence"/>
</dbReference>
<comment type="subcellular location">
    <subcellularLocation>
        <location evidence="1">Cell membrane</location>
        <topology evidence="1">Multi-pass membrane protein</topology>
    </subcellularLocation>
</comment>
<feature type="transmembrane region" description="Helical" evidence="11">
    <location>
        <begin position="167"/>
        <end position="187"/>
    </location>
</feature>
<comment type="subunit">
    <text evidence="3">Homotetramer.</text>
</comment>
<evidence type="ECO:0008006" key="14">
    <source>
        <dbReference type="Google" id="ProtNLM"/>
    </source>
</evidence>
<feature type="transmembrane region" description="Helical" evidence="11">
    <location>
        <begin position="135"/>
        <end position="155"/>
    </location>
</feature>
<evidence type="ECO:0000256" key="11">
    <source>
        <dbReference type="SAM" id="Phobius"/>
    </source>
</evidence>
<evidence type="ECO:0000256" key="1">
    <source>
        <dbReference type="ARBA" id="ARBA00004651"/>
    </source>
</evidence>
<dbReference type="CDD" id="cd00333">
    <property type="entry name" value="MIP"/>
    <property type="match status" value="1"/>
</dbReference>
<keyword evidence="8 11" id="KW-1133">Transmembrane helix</keyword>
<keyword evidence="5" id="KW-1003">Cell membrane</keyword>
<feature type="transmembrane region" description="Helical" evidence="11">
    <location>
        <begin position="51"/>
        <end position="72"/>
    </location>
</feature>
<dbReference type="PANTHER" id="PTHR19139:SF199">
    <property type="entry name" value="MIP17260P"/>
    <property type="match status" value="1"/>
</dbReference>
<comment type="similarity">
    <text evidence="2 10">Belongs to the MIP/aquaporin (TC 1.A.8) family.</text>
</comment>
<dbReference type="PRINTS" id="PR00783">
    <property type="entry name" value="MINTRINSICP"/>
</dbReference>
<dbReference type="PhylomeDB" id="T1ILF0"/>
<dbReference type="EnsemblMetazoa" id="SMAR001775-RA">
    <property type="protein sequence ID" value="SMAR001775-PA"/>
    <property type="gene ID" value="SMAR001775"/>
</dbReference>
<reference evidence="12" key="2">
    <citation type="submission" date="2015-02" db="UniProtKB">
        <authorList>
            <consortium name="EnsemblMetazoa"/>
        </authorList>
    </citation>
    <scope>IDENTIFICATION</scope>
</reference>
<evidence type="ECO:0000313" key="12">
    <source>
        <dbReference type="EnsemblMetazoa" id="SMAR001775-PA"/>
    </source>
</evidence>
<evidence type="ECO:0000256" key="6">
    <source>
        <dbReference type="ARBA" id="ARBA00022692"/>
    </source>
</evidence>
<evidence type="ECO:0000256" key="4">
    <source>
        <dbReference type="ARBA" id="ARBA00022448"/>
    </source>
</evidence>
<dbReference type="GO" id="GO:0048878">
    <property type="term" value="P:chemical homeostasis"/>
    <property type="evidence" value="ECO:0007669"/>
    <property type="project" value="UniProtKB-ARBA"/>
</dbReference>
<evidence type="ECO:0000256" key="10">
    <source>
        <dbReference type="RuleBase" id="RU000477"/>
    </source>
</evidence>
<protein>
    <recommendedName>
        <fullName evidence="14">Aquaporin</fullName>
    </recommendedName>
</protein>